<dbReference type="EMBL" id="GG662621">
    <property type="protein sequence ID" value="EAS00359.1"/>
    <property type="molecule type" value="Genomic_DNA"/>
</dbReference>
<evidence type="ECO:0000313" key="2">
    <source>
        <dbReference type="EMBL" id="EAS00359.1"/>
    </source>
</evidence>
<keyword evidence="1" id="KW-0175">Coiled coil</keyword>
<organism evidence="2 3">
    <name type="scientific">Tetrahymena thermophila (strain SB210)</name>
    <dbReference type="NCBI Taxonomy" id="312017"/>
    <lineage>
        <taxon>Eukaryota</taxon>
        <taxon>Sar</taxon>
        <taxon>Alveolata</taxon>
        <taxon>Ciliophora</taxon>
        <taxon>Intramacronucleata</taxon>
        <taxon>Oligohymenophorea</taxon>
        <taxon>Hymenostomatida</taxon>
        <taxon>Tetrahymenina</taxon>
        <taxon>Tetrahymenidae</taxon>
        <taxon>Tetrahymena</taxon>
    </lineage>
</organism>
<gene>
    <name evidence="2" type="ORF">TTHERM_00219320</name>
</gene>
<name>I7LVY8_TETTS</name>
<protein>
    <submittedName>
        <fullName evidence="2">Uncharacterized protein</fullName>
    </submittedName>
</protein>
<proteinExistence type="predicted"/>
<evidence type="ECO:0000256" key="1">
    <source>
        <dbReference type="SAM" id="Coils"/>
    </source>
</evidence>
<dbReference type="KEGG" id="tet:TTHERM_00219320"/>
<evidence type="ECO:0000313" key="3">
    <source>
        <dbReference type="Proteomes" id="UP000009168"/>
    </source>
</evidence>
<dbReference type="Proteomes" id="UP000009168">
    <property type="component" value="Unassembled WGS sequence"/>
</dbReference>
<dbReference type="AlphaFoldDB" id="I7LVY8"/>
<sequence length="336" mass="40008">MDTCFIIDQIKENLFDEREILERLSELKQVNKNLEIQYTINDIENAKSTFQVIRQKLSSKMEITPLYLELFKEIDKFLKYQEKQINQQQTLLKMEVETQLIKDFEHNQNKDIFIDQLNNISRHLNRSKKSISILDFYGNFLIYDKLAKDQFEHIYRNLEKDTFFERILKESNSKIQNLHGQDLCKEISKNQNKSLIIKYTIFSEKSRKKFNKELDIRSSKLLNVNEITNLIDLNSFEDIYFAYLQCLTSNLFIVDLSLTEQALLDLASQEQLDVNKKFIEKIQSKKQQNVNFKAIMLITRLSKNRQNLSISSIKKETIFQKFQGNFISTQLNTYDI</sequence>
<dbReference type="InParanoid" id="I7LVY8"/>
<feature type="coiled-coil region" evidence="1">
    <location>
        <begin position="7"/>
        <end position="37"/>
    </location>
</feature>
<accession>I7LVY8</accession>
<reference evidence="3" key="1">
    <citation type="journal article" date="2006" name="PLoS Biol.">
        <title>Macronuclear genome sequence of the ciliate Tetrahymena thermophila, a model eukaryote.</title>
        <authorList>
            <person name="Eisen J.A."/>
            <person name="Coyne R.S."/>
            <person name="Wu M."/>
            <person name="Wu D."/>
            <person name="Thiagarajan M."/>
            <person name="Wortman J.R."/>
            <person name="Badger J.H."/>
            <person name="Ren Q."/>
            <person name="Amedeo P."/>
            <person name="Jones K.M."/>
            <person name="Tallon L.J."/>
            <person name="Delcher A.L."/>
            <person name="Salzberg S.L."/>
            <person name="Silva J.C."/>
            <person name="Haas B.J."/>
            <person name="Majoros W.H."/>
            <person name="Farzad M."/>
            <person name="Carlton J.M."/>
            <person name="Smith R.K. Jr."/>
            <person name="Garg J."/>
            <person name="Pearlman R.E."/>
            <person name="Karrer K.M."/>
            <person name="Sun L."/>
            <person name="Manning G."/>
            <person name="Elde N.C."/>
            <person name="Turkewitz A.P."/>
            <person name="Asai D.J."/>
            <person name="Wilkes D.E."/>
            <person name="Wang Y."/>
            <person name="Cai H."/>
            <person name="Collins K."/>
            <person name="Stewart B.A."/>
            <person name="Lee S.R."/>
            <person name="Wilamowska K."/>
            <person name="Weinberg Z."/>
            <person name="Ruzzo W.L."/>
            <person name="Wloga D."/>
            <person name="Gaertig J."/>
            <person name="Frankel J."/>
            <person name="Tsao C.-C."/>
            <person name="Gorovsky M.A."/>
            <person name="Keeling P.J."/>
            <person name="Waller R.F."/>
            <person name="Patron N.J."/>
            <person name="Cherry J.M."/>
            <person name="Stover N.A."/>
            <person name="Krieger C.J."/>
            <person name="del Toro C."/>
            <person name="Ryder H.F."/>
            <person name="Williamson S.C."/>
            <person name="Barbeau R.A."/>
            <person name="Hamilton E.P."/>
            <person name="Orias E."/>
        </authorList>
    </citation>
    <scope>NUCLEOTIDE SEQUENCE [LARGE SCALE GENOMIC DNA]</scope>
    <source>
        <strain evidence="3">SB210</strain>
    </source>
</reference>
<dbReference type="RefSeq" id="XP_001020604.1">
    <property type="nucleotide sequence ID" value="XM_001020604.3"/>
</dbReference>
<dbReference type="GeneID" id="7837707"/>
<keyword evidence="3" id="KW-1185">Reference proteome</keyword>
<dbReference type="HOGENOM" id="CLU_827667_0_0_1"/>